<feature type="domain" description="Peptidase M12A" evidence="5">
    <location>
        <begin position="60"/>
        <end position="249"/>
    </location>
</feature>
<dbReference type="Pfam" id="PF01400">
    <property type="entry name" value="Astacin"/>
    <property type="match status" value="1"/>
</dbReference>
<feature type="binding site" evidence="3">
    <location>
        <position position="156"/>
    </location>
    <ligand>
        <name>Zn(2+)</name>
        <dbReference type="ChEBI" id="CHEBI:29105"/>
        <note>catalytic</note>
    </ligand>
</feature>
<keyword evidence="3 4" id="KW-0862">Zinc</keyword>
<proteinExistence type="predicted"/>
<feature type="binding site" evidence="3">
    <location>
        <position position="150"/>
    </location>
    <ligand>
        <name>Zn(2+)</name>
        <dbReference type="ChEBI" id="CHEBI:29105"/>
        <note>catalytic</note>
    </ligand>
</feature>
<name>A0A8X6XLQ9_9ARAC</name>
<gene>
    <name evidence="6" type="ORF">TNIN_113531</name>
</gene>
<keyword evidence="3 4" id="KW-0378">Hydrolase</keyword>
<keyword evidence="3 4" id="KW-0482">Metalloprotease</keyword>
<protein>
    <recommendedName>
        <fullName evidence="4">Metalloendopeptidase</fullName>
        <ecNumber evidence="4">3.4.24.-</ecNumber>
    </recommendedName>
</protein>
<evidence type="ECO:0000256" key="3">
    <source>
        <dbReference type="PROSITE-ProRule" id="PRU01211"/>
    </source>
</evidence>
<comment type="caution">
    <text evidence="3">Lacks conserved residue(s) required for the propagation of feature annotation.</text>
</comment>
<dbReference type="OrthoDB" id="6427589at2759"/>
<evidence type="ECO:0000313" key="6">
    <source>
        <dbReference type="EMBL" id="GFY53951.1"/>
    </source>
</evidence>
<dbReference type="CDD" id="cd04280">
    <property type="entry name" value="ZnMc_astacin_like"/>
    <property type="match status" value="1"/>
</dbReference>
<evidence type="ECO:0000256" key="1">
    <source>
        <dbReference type="ARBA" id="ARBA00011245"/>
    </source>
</evidence>
<evidence type="ECO:0000259" key="5">
    <source>
        <dbReference type="PROSITE" id="PS51864"/>
    </source>
</evidence>
<dbReference type="PANTHER" id="PTHR10127:SF850">
    <property type="entry name" value="METALLOENDOPEPTIDASE"/>
    <property type="match status" value="1"/>
</dbReference>
<keyword evidence="3 4" id="KW-0479">Metal-binding</keyword>
<comment type="function">
    <text evidence="2">Zinc metalloprotease. Provoques deadhesion of endothelial cells from cell cultures, and also degradation of fibronectin, fibrinogen and gelatin in vitro. Its role in the venom is not fully understood but it might act as a spreading factor that facilitates diffusion of other venom toxins. Alternatively, it might be involved in the proteolytic processing of other venom toxins or it might play a role in extra-oral digestion of prey.</text>
</comment>
<evidence type="ECO:0000256" key="2">
    <source>
        <dbReference type="ARBA" id="ARBA00025529"/>
    </source>
</evidence>
<dbReference type="InterPro" id="IPR006026">
    <property type="entry name" value="Peptidase_Metallo"/>
</dbReference>
<evidence type="ECO:0000313" key="7">
    <source>
        <dbReference type="Proteomes" id="UP000886998"/>
    </source>
</evidence>
<dbReference type="InterPro" id="IPR001506">
    <property type="entry name" value="Peptidase_M12A"/>
</dbReference>
<accession>A0A8X6XLQ9</accession>
<keyword evidence="3 4" id="KW-0645">Protease</keyword>
<sequence length="249" mass="28707">MLWKLIVAVLTFFSRPFEGPVPVYDNAALGPQTWEDTVEAMAALHSHNGDMRFAPGFHEAGIKDKRYRWPNRTIPYYIDSSIREMTPLIEKAIDLPIKTPLALVKRTKRKKTRFCLRVCYSYVGRVGGAQKLSLGKGCEYVGTIVHEIGHALGLYHEHQRSDRDKYITVYMKNVVVNQTHNFDRTESSKELIFTPYDYSSIMHYGEYAFSRQPGKLKTMEAKNGTPLKEPYHKPGLNQNDIKMINELYK</sequence>
<comment type="subunit">
    <text evidence="1">Monomer.</text>
</comment>
<comment type="cofactor">
    <cofactor evidence="3 4">
        <name>Zn(2+)</name>
        <dbReference type="ChEBI" id="CHEBI:29105"/>
    </cofactor>
    <text evidence="3 4">Binds 1 zinc ion per subunit.</text>
</comment>
<feature type="binding site" evidence="3">
    <location>
        <position position="146"/>
    </location>
    <ligand>
        <name>Zn(2+)</name>
        <dbReference type="ChEBI" id="CHEBI:29105"/>
        <note>catalytic</note>
    </ligand>
</feature>
<dbReference type="SUPFAM" id="SSF55486">
    <property type="entry name" value="Metalloproteases ('zincins'), catalytic domain"/>
    <property type="match status" value="1"/>
</dbReference>
<dbReference type="InterPro" id="IPR034035">
    <property type="entry name" value="Astacin-like_dom"/>
</dbReference>
<dbReference type="InterPro" id="IPR024079">
    <property type="entry name" value="MetalloPept_cat_dom_sf"/>
</dbReference>
<comment type="caution">
    <text evidence="6">The sequence shown here is derived from an EMBL/GenBank/DDBJ whole genome shotgun (WGS) entry which is preliminary data.</text>
</comment>
<feature type="active site" evidence="3">
    <location>
        <position position="147"/>
    </location>
</feature>
<dbReference type="Proteomes" id="UP000886998">
    <property type="component" value="Unassembled WGS sequence"/>
</dbReference>
<dbReference type="SMART" id="SM00235">
    <property type="entry name" value="ZnMc"/>
    <property type="match status" value="1"/>
</dbReference>
<dbReference type="GO" id="GO:0008270">
    <property type="term" value="F:zinc ion binding"/>
    <property type="evidence" value="ECO:0007669"/>
    <property type="project" value="UniProtKB-UniRule"/>
</dbReference>
<keyword evidence="7" id="KW-1185">Reference proteome</keyword>
<feature type="signal peptide" evidence="4">
    <location>
        <begin position="1"/>
        <end position="19"/>
    </location>
</feature>
<keyword evidence="4" id="KW-0732">Signal</keyword>
<dbReference type="AlphaFoldDB" id="A0A8X6XLQ9"/>
<dbReference type="EMBL" id="BMAV01009578">
    <property type="protein sequence ID" value="GFY53951.1"/>
    <property type="molecule type" value="Genomic_DNA"/>
</dbReference>
<dbReference type="Gene3D" id="3.40.390.10">
    <property type="entry name" value="Collagenase (Catalytic Domain)"/>
    <property type="match status" value="1"/>
</dbReference>
<reference evidence="6" key="1">
    <citation type="submission" date="2020-08" db="EMBL/GenBank/DDBJ databases">
        <title>Multicomponent nature underlies the extraordinary mechanical properties of spider dragline silk.</title>
        <authorList>
            <person name="Kono N."/>
            <person name="Nakamura H."/>
            <person name="Mori M."/>
            <person name="Yoshida Y."/>
            <person name="Ohtoshi R."/>
            <person name="Malay A.D."/>
            <person name="Moran D.A.P."/>
            <person name="Tomita M."/>
            <person name="Numata K."/>
            <person name="Arakawa K."/>
        </authorList>
    </citation>
    <scope>NUCLEOTIDE SEQUENCE</scope>
</reference>
<evidence type="ECO:0000256" key="4">
    <source>
        <dbReference type="RuleBase" id="RU361183"/>
    </source>
</evidence>
<organism evidence="6 7">
    <name type="scientific">Trichonephila inaurata madagascariensis</name>
    <dbReference type="NCBI Taxonomy" id="2747483"/>
    <lineage>
        <taxon>Eukaryota</taxon>
        <taxon>Metazoa</taxon>
        <taxon>Ecdysozoa</taxon>
        <taxon>Arthropoda</taxon>
        <taxon>Chelicerata</taxon>
        <taxon>Arachnida</taxon>
        <taxon>Araneae</taxon>
        <taxon>Araneomorphae</taxon>
        <taxon>Entelegynae</taxon>
        <taxon>Araneoidea</taxon>
        <taxon>Nephilidae</taxon>
        <taxon>Trichonephila</taxon>
        <taxon>Trichonephila inaurata</taxon>
    </lineage>
</organism>
<dbReference type="PRINTS" id="PR00480">
    <property type="entry name" value="ASTACIN"/>
</dbReference>
<dbReference type="EC" id="3.4.24.-" evidence="4"/>
<dbReference type="GO" id="GO:0004222">
    <property type="term" value="F:metalloendopeptidase activity"/>
    <property type="evidence" value="ECO:0007669"/>
    <property type="project" value="UniProtKB-UniRule"/>
</dbReference>
<dbReference type="PROSITE" id="PS51864">
    <property type="entry name" value="ASTACIN"/>
    <property type="match status" value="1"/>
</dbReference>
<dbReference type="GO" id="GO:0006508">
    <property type="term" value="P:proteolysis"/>
    <property type="evidence" value="ECO:0007669"/>
    <property type="project" value="UniProtKB-KW"/>
</dbReference>
<dbReference type="PANTHER" id="PTHR10127">
    <property type="entry name" value="DISCOIDIN, CUB, EGF, LAMININ , AND ZINC METALLOPROTEASE DOMAIN CONTAINING"/>
    <property type="match status" value="1"/>
</dbReference>
<feature type="chain" id="PRO_5036516433" description="Metalloendopeptidase" evidence="4">
    <location>
        <begin position="20"/>
        <end position="249"/>
    </location>
</feature>